<dbReference type="FunFam" id="3.30.160.60:FF:000671">
    <property type="entry name" value="Zinc finger protein 26"/>
    <property type="match status" value="1"/>
</dbReference>
<dbReference type="PANTHER" id="PTHR24381:SF445">
    <property type="entry name" value="GASTRULA ZINC FINGER PROTEIN XLCGF28.1-LIKE-RELATED"/>
    <property type="match status" value="1"/>
</dbReference>
<keyword evidence="2" id="KW-0677">Repeat</keyword>
<feature type="domain" description="C2H2-type" evidence="7">
    <location>
        <begin position="486"/>
        <end position="513"/>
    </location>
</feature>
<dbReference type="AlphaFoldDB" id="A0A0M9A0N0"/>
<dbReference type="Gene3D" id="3.30.160.60">
    <property type="entry name" value="Classic Zinc Finger"/>
    <property type="match status" value="6"/>
</dbReference>
<organism evidence="8 9">
    <name type="scientific">Melipona quadrifasciata</name>
    <dbReference type="NCBI Taxonomy" id="166423"/>
    <lineage>
        <taxon>Eukaryota</taxon>
        <taxon>Metazoa</taxon>
        <taxon>Ecdysozoa</taxon>
        <taxon>Arthropoda</taxon>
        <taxon>Hexapoda</taxon>
        <taxon>Insecta</taxon>
        <taxon>Pterygota</taxon>
        <taxon>Neoptera</taxon>
        <taxon>Endopterygota</taxon>
        <taxon>Hymenoptera</taxon>
        <taxon>Apocrita</taxon>
        <taxon>Aculeata</taxon>
        <taxon>Apoidea</taxon>
        <taxon>Anthophila</taxon>
        <taxon>Apidae</taxon>
        <taxon>Melipona</taxon>
    </lineage>
</organism>
<feature type="domain" description="C2H2-type" evidence="7">
    <location>
        <begin position="373"/>
        <end position="400"/>
    </location>
</feature>
<dbReference type="GO" id="GO:0005634">
    <property type="term" value="C:nucleus"/>
    <property type="evidence" value="ECO:0007669"/>
    <property type="project" value="TreeGrafter"/>
</dbReference>
<feature type="region of interest" description="Disordered" evidence="6">
    <location>
        <begin position="165"/>
        <end position="213"/>
    </location>
</feature>
<keyword evidence="4" id="KW-0862">Zinc</keyword>
<dbReference type="FunFam" id="3.30.160.60:FF:000557">
    <property type="entry name" value="zinc finger and SCAN domain-containing protein 29"/>
    <property type="match status" value="1"/>
</dbReference>
<feature type="domain" description="C2H2-type" evidence="7">
    <location>
        <begin position="225"/>
        <end position="247"/>
    </location>
</feature>
<dbReference type="FunFam" id="3.30.160.60:FF:000624">
    <property type="entry name" value="zinc finger protein 697"/>
    <property type="match status" value="1"/>
</dbReference>
<name>A0A0M9A0N0_9HYME</name>
<dbReference type="EMBL" id="KQ435798">
    <property type="protein sequence ID" value="KOX73409.1"/>
    <property type="molecule type" value="Genomic_DNA"/>
</dbReference>
<protein>
    <recommendedName>
        <fullName evidence="7">C2H2-type domain-containing protein</fullName>
    </recommendedName>
</protein>
<dbReference type="GO" id="GO:0000981">
    <property type="term" value="F:DNA-binding transcription factor activity, RNA polymerase II-specific"/>
    <property type="evidence" value="ECO:0007669"/>
    <property type="project" value="TreeGrafter"/>
</dbReference>
<dbReference type="FunFam" id="3.30.160.60:FF:000446">
    <property type="entry name" value="Zinc finger protein"/>
    <property type="match status" value="2"/>
</dbReference>
<evidence type="ECO:0000256" key="4">
    <source>
        <dbReference type="ARBA" id="ARBA00022833"/>
    </source>
</evidence>
<sequence>MSSVTMQRKLAFTDGKEIILEEILFHQKLSQMDMEVTTEEAQAVLLEGMEGTQYITIQRADGEPLSKSVPLLTLNGELISEGMVVDMINAGVGTDYAATQYYETEDLLQHDLTETLTPVNTYSIQTVPEPNAPPVFPTLQPFKRIPHNVKQEFINVKSEYDVDVSAESSEDATPSSGPKRSLPHKKRIPRKLKQQTKRGSARKDSGRINADAMNGASSNIQTHVFKCELCSSRFSSQLKFFEHLKVHYEPVKQETRIAQATNTNITISVSESVQNLENTVIEEFSEPEDLMEGIRGVVEETGAHIDDETESPLSTVNESPLWTIADVTEHVHRDHVKPSAINDHGIHDKDKSDIPQTAKKKKILKARKSNDELTCPQCDRSFHHKNSLVYHMRSHSGERPHQCEVCGKSFFAASALKVHKRLHSGDKPYKCEECGRHFRQCGDLKYHSTSIHSEQKQYQCEYCGKDFARKYSLIVHRRIHTGEKNYRCEYCNKTFRASSYLQNHRRIHTGEKPHQCAVCGKPFRVRSDMKRHMHTHTRGRAERSMNRVKTVEEVGDKGSQAKTIQDLVRDLKLEVEATGVVEIIPPDDNPESILPHAGGPTLEYTVTTTPDANLDRDPLKAVVRAENM</sequence>
<feature type="compositionally biased region" description="Basic residues" evidence="6">
    <location>
        <begin position="181"/>
        <end position="200"/>
    </location>
</feature>
<reference evidence="8 9" key="1">
    <citation type="submission" date="2015-07" db="EMBL/GenBank/DDBJ databases">
        <title>The genome of Melipona quadrifasciata.</title>
        <authorList>
            <person name="Pan H."/>
            <person name="Kapheim K."/>
        </authorList>
    </citation>
    <scope>NUCLEOTIDE SEQUENCE [LARGE SCALE GENOMIC DNA]</scope>
    <source>
        <strain evidence="8">0111107301</strain>
        <tissue evidence="8">Whole body</tissue>
    </source>
</reference>
<dbReference type="PANTHER" id="PTHR24381">
    <property type="entry name" value="ZINC FINGER PROTEIN"/>
    <property type="match status" value="1"/>
</dbReference>
<dbReference type="Pfam" id="PF00096">
    <property type="entry name" value="zf-C2H2"/>
    <property type="match status" value="5"/>
</dbReference>
<proteinExistence type="predicted"/>
<dbReference type="InterPro" id="IPR036236">
    <property type="entry name" value="Znf_C2H2_sf"/>
</dbReference>
<evidence type="ECO:0000256" key="3">
    <source>
        <dbReference type="ARBA" id="ARBA00022771"/>
    </source>
</evidence>
<dbReference type="OrthoDB" id="6077919at2759"/>
<gene>
    <name evidence="8" type="ORF">WN51_14455</name>
</gene>
<feature type="domain" description="C2H2-type" evidence="7">
    <location>
        <begin position="514"/>
        <end position="541"/>
    </location>
</feature>
<evidence type="ECO:0000313" key="8">
    <source>
        <dbReference type="EMBL" id="KOX73409.1"/>
    </source>
</evidence>
<keyword evidence="9" id="KW-1185">Reference proteome</keyword>
<dbReference type="STRING" id="166423.A0A0M9A0N0"/>
<dbReference type="PROSITE" id="PS50157">
    <property type="entry name" value="ZINC_FINGER_C2H2_2"/>
    <property type="match status" value="7"/>
</dbReference>
<dbReference type="PROSITE" id="PS00028">
    <property type="entry name" value="ZINC_FINGER_C2H2_1"/>
    <property type="match status" value="7"/>
</dbReference>
<dbReference type="SUPFAM" id="SSF57667">
    <property type="entry name" value="beta-beta-alpha zinc fingers"/>
    <property type="match status" value="3"/>
</dbReference>
<evidence type="ECO:0000259" key="7">
    <source>
        <dbReference type="PROSITE" id="PS50157"/>
    </source>
</evidence>
<dbReference type="FunFam" id="3.30.160.60:FF:001963">
    <property type="entry name" value="Replication initiator 1"/>
    <property type="match status" value="1"/>
</dbReference>
<keyword evidence="3 5" id="KW-0863">Zinc-finger</keyword>
<accession>A0A0M9A0N0</accession>
<dbReference type="SMART" id="SM00355">
    <property type="entry name" value="ZnF_C2H2"/>
    <property type="match status" value="7"/>
</dbReference>
<evidence type="ECO:0000256" key="5">
    <source>
        <dbReference type="PROSITE-ProRule" id="PRU00042"/>
    </source>
</evidence>
<evidence type="ECO:0000313" key="9">
    <source>
        <dbReference type="Proteomes" id="UP000053105"/>
    </source>
</evidence>
<dbReference type="GO" id="GO:0000977">
    <property type="term" value="F:RNA polymerase II transcription regulatory region sequence-specific DNA binding"/>
    <property type="evidence" value="ECO:0007669"/>
    <property type="project" value="TreeGrafter"/>
</dbReference>
<evidence type="ECO:0000256" key="2">
    <source>
        <dbReference type="ARBA" id="ARBA00022737"/>
    </source>
</evidence>
<keyword evidence="1" id="KW-0479">Metal-binding</keyword>
<feature type="domain" description="C2H2-type" evidence="7">
    <location>
        <begin position="458"/>
        <end position="485"/>
    </location>
</feature>
<feature type="domain" description="C2H2-type" evidence="7">
    <location>
        <begin position="429"/>
        <end position="457"/>
    </location>
</feature>
<dbReference type="GO" id="GO:0008270">
    <property type="term" value="F:zinc ion binding"/>
    <property type="evidence" value="ECO:0007669"/>
    <property type="project" value="UniProtKB-KW"/>
</dbReference>
<dbReference type="Proteomes" id="UP000053105">
    <property type="component" value="Unassembled WGS sequence"/>
</dbReference>
<evidence type="ECO:0000256" key="6">
    <source>
        <dbReference type="SAM" id="MobiDB-lite"/>
    </source>
</evidence>
<feature type="domain" description="C2H2-type" evidence="7">
    <location>
        <begin position="401"/>
        <end position="428"/>
    </location>
</feature>
<dbReference type="InterPro" id="IPR013087">
    <property type="entry name" value="Znf_C2H2_type"/>
</dbReference>
<evidence type="ECO:0000256" key="1">
    <source>
        <dbReference type="ARBA" id="ARBA00022723"/>
    </source>
</evidence>